<dbReference type="GO" id="GO:0005886">
    <property type="term" value="C:plasma membrane"/>
    <property type="evidence" value="ECO:0007669"/>
    <property type="project" value="UniProtKB-SubCell"/>
</dbReference>
<feature type="transmembrane region" description="Helical" evidence="6">
    <location>
        <begin position="30"/>
        <end position="50"/>
    </location>
</feature>
<evidence type="ECO:0000313" key="8">
    <source>
        <dbReference type="Proteomes" id="UP000316330"/>
    </source>
</evidence>
<evidence type="ECO:0000256" key="3">
    <source>
        <dbReference type="ARBA" id="ARBA00022692"/>
    </source>
</evidence>
<keyword evidence="8" id="KW-1185">Reference proteome</keyword>
<dbReference type="AlphaFoldDB" id="A0A559JKV7"/>
<dbReference type="PANTHER" id="PTHR33931">
    <property type="entry name" value="HOLIN-LIKE PROTEIN CIDA-RELATED"/>
    <property type="match status" value="1"/>
</dbReference>
<accession>A0A559JKV7</accession>
<keyword evidence="5 6" id="KW-0472">Membrane</keyword>
<dbReference type="InterPro" id="IPR005538">
    <property type="entry name" value="LrgA/CidA"/>
</dbReference>
<keyword evidence="2" id="KW-1003">Cell membrane</keyword>
<dbReference type="EMBL" id="VNJJ01000005">
    <property type="protein sequence ID" value="TVY00512.1"/>
    <property type="molecule type" value="Genomic_DNA"/>
</dbReference>
<name>A0A559JKV7_9BACL</name>
<proteinExistence type="predicted"/>
<evidence type="ECO:0000313" key="7">
    <source>
        <dbReference type="EMBL" id="TVY00512.1"/>
    </source>
</evidence>
<comment type="subcellular location">
    <subcellularLocation>
        <location evidence="1">Cell membrane</location>
        <topology evidence="1">Multi-pass membrane protein</topology>
    </subcellularLocation>
</comment>
<dbReference type="PANTHER" id="PTHR33931:SF2">
    <property type="entry name" value="HOLIN-LIKE PROTEIN CIDA"/>
    <property type="match status" value="1"/>
</dbReference>
<evidence type="ECO:0000256" key="1">
    <source>
        <dbReference type="ARBA" id="ARBA00004651"/>
    </source>
</evidence>
<reference evidence="7 8" key="1">
    <citation type="submission" date="2019-07" db="EMBL/GenBank/DDBJ databases">
        <authorList>
            <person name="Kim J."/>
        </authorList>
    </citation>
    <scope>NUCLEOTIDE SEQUENCE [LARGE SCALE GENOMIC DNA]</scope>
    <source>
        <strain evidence="7 8">G13</strain>
    </source>
</reference>
<protein>
    <submittedName>
        <fullName evidence="7">Holin</fullName>
    </submittedName>
</protein>
<evidence type="ECO:0000256" key="4">
    <source>
        <dbReference type="ARBA" id="ARBA00022989"/>
    </source>
</evidence>
<dbReference type="RefSeq" id="WP_144701145.1">
    <property type="nucleotide sequence ID" value="NZ_VNJJ01000005.1"/>
</dbReference>
<dbReference type="Proteomes" id="UP000316330">
    <property type="component" value="Unassembled WGS sequence"/>
</dbReference>
<keyword evidence="3 6" id="KW-0812">Transmembrane</keyword>
<comment type="caution">
    <text evidence="7">The sequence shown here is derived from an EMBL/GenBank/DDBJ whole genome shotgun (WGS) entry which is preliminary data.</text>
</comment>
<evidence type="ECO:0000256" key="2">
    <source>
        <dbReference type="ARBA" id="ARBA00022475"/>
    </source>
</evidence>
<feature type="transmembrane region" description="Helical" evidence="6">
    <location>
        <begin position="85"/>
        <end position="110"/>
    </location>
</feature>
<sequence length="123" mass="13255">MKKIMIAFAQVLFFVLLAKGSDVVVQYAHLPVPGSLLGIAILFALLRAKAIKPNWVDLGSKWLLAEMLLFFIPATIRIIDYKKLVLSSGIQIMGTIVLSTLIVMACAGLVSQKLASRGAKGAD</sequence>
<evidence type="ECO:0000256" key="5">
    <source>
        <dbReference type="ARBA" id="ARBA00023136"/>
    </source>
</evidence>
<feature type="transmembrane region" description="Helical" evidence="6">
    <location>
        <begin position="62"/>
        <end position="79"/>
    </location>
</feature>
<dbReference type="OrthoDB" id="3176438at2"/>
<organism evidence="7 8">
    <name type="scientific">Cohnella terricola</name>
    <dbReference type="NCBI Taxonomy" id="1289167"/>
    <lineage>
        <taxon>Bacteria</taxon>
        <taxon>Bacillati</taxon>
        <taxon>Bacillota</taxon>
        <taxon>Bacilli</taxon>
        <taxon>Bacillales</taxon>
        <taxon>Paenibacillaceae</taxon>
        <taxon>Cohnella</taxon>
    </lineage>
</organism>
<dbReference type="Pfam" id="PF03788">
    <property type="entry name" value="LrgA"/>
    <property type="match status" value="1"/>
</dbReference>
<gene>
    <name evidence="7" type="ORF">FPZ45_10820</name>
</gene>
<evidence type="ECO:0000256" key="6">
    <source>
        <dbReference type="SAM" id="Phobius"/>
    </source>
</evidence>
<keyword evidence="4 6" id="KW-1133">Transmembrane helix</keyword>